<protein>
    <recommendedName>
        <fullName evidence="6 9">UDP-glucose 4-epimerase</fullName>
        <ecNumber evidence="5 9">5.1.3.2</ecNumber>
    </recommendedName>
</protein>
<comment type="cofactor">
    <cofactor evidence="2 9">
        <name>NAD(+)</name>
        <dbReference type="ChEBI" id="CHEBI:57540"/>
    </cofactor>
</comment>
<dbReference type="InterPro" id="IPR036291">
    <property type="entry name" value="NAD(P)-bd_dom_sf"/>
</dbReference>
<dbReference type="PANTHER" id="PTHR43725">
    <property type="entry name" value="UDP-GLUCOSE 4-EPIMERASE"/>
    <property type="match status" value="1"/>
</dbReference>
<feature type="domain" description="NAD(P)-binding" evidence="10">
    <location>
        <begin position="4"/>
        <end position="325"/>
    </location>
</feature>
<evidence type="ECO:0000313" key="12">
    <source>
        <dbReference type="Proteomes" id="UP000245138"/>
    </source>
</evidence>
<dbReference type="NCBIfam" id="TIGR01179">
    <property type="entry name" value="galE"/>
    <property type="match status" value="1"/>
</dbReference>
<evidence type="ECO:0000256" key="1">
    <source>
        <dbReference type="ARBA" id="ARBA00000083"/>
    </source>
</evidence>
<name>A0A2U1TWD5_9GAMM</name>
<dbReference type="SUPFAM" id="SSF51735">
    <property type="entry name" value="NAD(P)-binding Rossmann-fold domains"/>
    <property type="match status" value="1"/>
</dbReference>
<dbReference type="Proteomes" id="UP000245138">
    <property type="component" value="Unassembled WGS sequence"/>
</dbReference>
<evidence type="ECO:0000256" key="8">
    <source>
        <dbReference type="ARBA" id="ARBA00023235"/>
    </source>
</evidence>
<evidence type="ECO:0000256" key="6">
    <source>
        <dbReference type="ARBA" id="ARBA00018569"/>
    </source>
</evidence>
<evidence type="ECO:0000256" key="3">
    <source>
        <dbReference type="ARBA" id="ARBA00004947"/>
    </source>
</evidence>
<dbReference type="FunFam" id="3.40.50.720:FF:000040">
    <property type="entry name" value="UDP-glucose 4-epimerase"/>
    <property type="match status" value="1"/>
</dbReference>
<dbReference type="InterPro" id="IPR005886">
    <property type="entry name" value="UDP_G4E"/>
</dbReference>
<evidence type="ECO:0000313" key="11">
    <source>
        <dbReference type="EMBL" id="PWC13700.1"/>
    </source>
</evidence>
<dbReference type="GO" id="GO:0005829">
    <property type="term" value="C:cytosol"/>
    <property type="evidence" value="ECO:0007669"/>
    <property type="project" value="TreeGrafter"/>
</dbReference>
<comment type="subunit">
    <text evidence="9">Homodimer.</text>
</comment>
<dbReference type="RefSeq" id="WP_109053649.1">
    <property type="nucleotide sequence ID" value="NZ_QDKJ01000004.1"/>
</dbReference>
<comment type="caution">
    <text evidence="11">The sequence shown here is derived from an EMBL/GenBank/DDBJ whole genome shotgun (WGS) entry which is preliminary data.</text>
</comment>
<evidence type="ECO:0000256" key="4">
    <source>
        <dbReference type="ARBA" id="ARBA00007637"/>
    </source>
</evidence>
<dbReference type="NCBIfam" id="NF007956">
    <property type="entry name" value="PRK10675.1"/>
    <property type="match status" value="1"/>
</dbReference>
<evidence type="ECO:0000256" key="7">
    <source>
        <dbReference type="ARBA" id="ARBA00023027"/>
    </source>
</evidence>
<dbReference type="OrthoDB" id="9803010at2"/>
<accession>A0A2U1TWD5</accession>
<organism evidence="11 12">
    <name type="scientific">Brenneria roseae subsp. americana</name>
    <dbReference type="NCBI Taxonomy" id="1508507"/>
    <lineage>
        <taxon>Bacteria</taxon>
        <taxon>Pseudomonadati</taxon>
        <taxon>Pseudomonadota</taxon>
        <taxon>Gammaproteobacteria</taxon>
        <taxon>Enterobacterales</taxon>
        <taxon>Pectobacteriaceae</taxon>
        <taxon>Brenneria</taxon>
    </lineage>
</organism>
<dbReference type="CDD" id="cd05247">
    <property type="entry name" value="UDP_G4E_1_SDR_e"/>
    <property type="match status" value="1"/>
</dbReference>
<proteinExistence type="inferred from homology"/>
<comment type="pathway">
    <text evidence="3 9">Carbohydrate metabolism; galactose metabolism.</text>
</comment>
<comment type="catalytic activity">
    <reaction evidence="1 9">
        <text>UDP-alpha-D-glucose = UDP-alpha-D-galactose</text>
        <dbReference type="Rhea" id="RHEA:22168"/>
        <dbReference type="ChEBI" id="CHEBI:58885"/>
        <dbReference type="ChEBI" id="CHEBI:66914"/>
        <dbReference type="EC" id="5.1.3.2"/>
    </reaction>
</comment>
<dbReference type="AlphaFoldDB" id="A0A2U1TWD5"/>
<keyword evidence="9" id="KW-0119">Carbohydrate metabolism</keyword>
<gene>
    <name evidence="11" type="primary">galE</name>
    <name evidence="11" type="ORF">B4923_07060</name>
</gene>
<dbReference type="InterPro" id="IPR016040">
    <property type="entry name" value="NAD(P)-bd_dom"/>
</dbReference>
<evidence type="ECO:0000259" key="10">
    <source>
        <dbReference type="Pfam" id="PF16363"/>
    </source>
</evidence>
<evidence type="ECO:0000256" key="9">
    <source>
        <dbReference type="RuleBase" id="RU366046"/>
    </source>
</evidence>
<evidence type="ECO:0000256" key="2">
    <source>
        <dbReference type="ARBA" id="ARBA00001911"/>
    </source>
</evidence>
<dbReference type="EMBL" id="QDKJ01000004">
    <property type="protein sequence ID" value="PWC13700.1"/>
    <property type="molecule type" value="Genomic_DNA"/>
</dbReference>
<sequence length="338" mass="37030">MNVLVTGGSGYIGSHTCVQLLAAGHQPVILDNLCNSKASVVKTIAQLTGKNPEFYQGDIRDSSLLNDIFSRHEIDAVIHFAGLKAVGESVREPVSYYDNNVYGTLTLVEAMKKAGVKNLIFSSSATVYGDQPQIPYKESFPTGHPASPYGRSKLMVEQILQDLQHAEPDWSITLLRYFNPVGAHPSGEMGEDPQGIPNNLMPYIAQVAVGRRESLAIFGNDYPTEDGTGVRDYIHVVDLADGHIAAMNALQNRAGVHIYNLGAGVGYSVLQVIEAFSKACGKPLAYHFAPRRQGDLAAYWADAEKAAQDLNWRVSRSLDEMAQDTWRWQSTHPHGYPD</sequence>
<dbReference type="GO" id="GO:0003978">
    <property type="term" value="F:UDP-glucose 4-epimerase activity"/>
    <property type="evidence" value="ECO:0007669"/>
    <property type="project" value="UniProtKB-UniRule"/>
</dbReference>
<dbReference type="Gene3D" id="3.90.25.10">
    <property type="entry name" value="UDP-galactose 4-epimerase, domain 1"/>
    <property type="match status" value="1"/>
</dbReference>
<keyword evidence="7 9" id="KW-0520">NAD</keyword>
<comment type="similarity">
    <text evidence="4 9">Belongs to the NAD(P)-dependent epimerase/dehydratase family.</text>
</comment>
<dbReference type="PANTHER" id="PTHR43725:SF47">
    <property type="entry name" value="UDP-GLUCOSE 4-EPIMERASE"/>
    <property type="match status" value="1"/>
</dbReference>
<evidence type="ECO:0000256" key="5">
    <source>
        <dbReference type="ARBA" id="ARBA00013189"/>
    </source>
</evidence>
<dbReference type="Pfam" id="PF16363">
    <property type="entry name" value="GDP_Man_Dehyd"/>
    <property type="match status" value="1"/>
</dbReference>
<keyword evidence="8 9" id="KW-0413">Isomerase</keyword>
<dbReference type="EC" id="5.1.3.2" evidence="5 9"/>
<dbReference type="Gene3D" id="3.40.50.720">
    <property type="entry name" value="NAD(P)-binding Rossmann-like Domain"/>
    <property type="match status" value="1"/>
</dbReference>
<dbReference type="UniPathway" id="UPA00214"/>
<reference evidence="11 12" key="1">
    <citation type="submission" date="2018-04" db="EMBL/GenBank/DDBJ databases">
        <title>Brenneria corticis sp.nov.</title>
        <authorList>
            <person name="Li Y."/>
        </authorList>
    </citation>
    <scope>NUCLEOTIDE SEQUENCE [LARGE SCALE GENOMIC DNA]</scope>
    <source>
        <strain evidence="11 12">LMG 27715</strain>
    </source>
</reference>
<keyword evidence="12" id="KW-1185">Reference proteome</keyword>
<dbReference type="GO" id="GO:0006012">
    <property type="term" value="P:galactose metabolic process"/>
    <property type="evidence" value="ECO:0007669"/>
    <property type="project" value="UniProtKB-UniPathway"/>
</dbReference>